<keyword evidence="1" id="KW-0472">Membrane</keyword>
<protein>
    <submittedName>
        <fullName evidence="2">Uncharacterized protein</fullName>
    </submittedName>
</protein>
<organism evidence="2 3">
    <name type="scientific">Variovorax guangxiensis</name>
    <dbReference type="NCBI Taxonomy" id="1775474"/>
    <lineage>
        <taxon>Bacteria</taxon>
        <taxon>Pseudomonadati</taxon>
        <taxon>Pseudomonadota</taxon>
        <taxon>Betaproteobacteria</taxon>
        <taxon>Burkholderiales</taxon>
        <taxon>Comamonadaceae</taxon>
        <taxon>Variovorax</taxon>
    </lineage>
</organism>
<proteinExistence type="predicted"/>
<keyword evidence="1" id="KW-1133">Transmembrane helix</keyword>
<name>A0A3S1A0M6_9BURK</name>
<evidence type="ECO:0000313" key="3">
    <source>
        <dbReference type="Proteomes" id="UP000281118"/>
    </source>
</evidence>
<dbReference type="AlphaFoldDB" id="A0A3S1A0M6"/>
<sequence length="284" mass="31467">MSHPVYLSSSKLPRMPEGSRNEWRGFFGHGGELEANAFFPLFWRALFSEGDIRHARFVEAYDIDDEDSAIEREECLQDYGPEAAYPYLVTDKATALSRLAARREAIVAAIGERYRPLYEGFEAWTAQGFADHILLRTEGLPDAADAEPWLRSELALVDKLNDTGALAGLVSDLSRHDTDPVWQLAGIGASPDGPWPTPAVRAIFPDPRQRAPRKQGNARQAEERKSKPRSWIDPVLEWLAVALSSGAALGTYAFTRSIWLTLLVFLCAAIALGFGVARLRGPRS</sequence>
<evidence type="ECO:0000256" key="1">
    <source>
        <dbReference type="SAM" id="Phobius"/>
    </source>
</evidence>
<dbReference type="Proteomes" id="UP000281118">
    <property type="component" value="Unassembled WGS sequence"/>
</dbReference>
<gene>
    <name evidence="2" type="ORF">EJP67_01350</name>
</gene>
<feature type="transmembrane region" description="Helical" evidence="1">
    <location>
        <begin position="258"/>
        <end position="277"/>
    </location>
</feature>
<dbReference type="RefSeq" id="WP_126018624.1">
    <property type="nucleotide sequence ID" value="NZ_RXFT01000001.1"/>
</dbReference>
<reference evidence="2 3" key="1">
    <citation type="submission" date="2018-12" db="EMBL/GenBank/DDBJ databases">
        <title>The genome sequences of Variovorax guangxiensis DSM 27352.</title>
        <authorList>
            <person name="Gao J."/>
            <person name="Sun J."/>
        </authorList>
    </citation>
    <scope>NUCLEOTIDE SEQUENCE [LARGE SCALE GENOMIC DNA]</scope>
    <source>
        <strain evidence="2 3">DSM 27352</strain>
    </source>
</reference>
<comment type="caution">
    <text evidence="2">The sequence shown here is derived from an EMBL/GenBank/DDBJ whole genome shotgun (WGS) entry which is preliminary data.</text>
</comment>
<accession>A0A3S1A0M6</accession>
<dbReference type="EMBL" id="RXFT01000001">
    <property type="protein sequence ID" value="RUR65697.1"/>
    <property type="molecule type" value="Genomic_DNA"/>
</dbReference>
<dbReference type="OrthoDB" id="4080816at2"/>
<evidence type="ECO:0000313" key="2">
    <source>
        <dbReference type="EMBL" id="RUR65697.1"/>
    </source>
</evidence>
<keyword evidence="1" id="KW-0812">Transmembrane</keyword>